<evidence type="ECO:0000256" key="3">
    <source>
        <dbReference type="ARBA" id="ARBA00023163"/>
    </source>
</evidence>
<dbReference type="SMART" id="SM00419">
    <property type="entry name" value="HTH_CRP"/>
    <property type="match status" value="1"/>
</dbReference>
<evidence type="ECO:0000259" key="5">
    <source>
        <dbReference type="PROSITE" id="PS51063"/>
    </source>
</evidence>
<dbReference type="SUPFAM" id="SSF46785">
    <property type="entry name" value="Winged helix' DNA-binding domain"/>
    <property type="match status" value="1"/>
</dbReference>
<dbReference type="PROSITE" id="PS51063">
    <property type="entry name" value="HTH_CRP_2"/>
    <property type="match status" value="1"/>
</dbReference>
<keyword evidence="2" id="KW-0238">DNA-binding</keyword>
<dbReference type="GO" id="GO:0003677">
    <property type="term" value="F:DNA binding"/>
    <property type="evidence" value="ECO:0007669"/>
    <property type="project" value="UniProtKB-KW"/>
</dbReference>
<evidence type="ECO:0000313" key="7">
    <source>
        <dbReference type="Proteomes" id="UP000267535"/>
    </source>
</evidence>
<dbReference type="GO" id="GO:0005829">
    <property type="term" value="C:cytosol"/>
    <property type="evidence" value="ECO:0007669"/>
    <property type="project" value="TreeGrafter"/>
</dbReference>
<keyword evidence="3" id="KW-0804">Transcription</keyword>
<dbReference type="OrthoDB" id="9777588at2"/>
<dbReference type="InterPro" id="IPR036388">
    <property type="entry name" value="WH-like_DNA-bd_sf"/>
</dbReference>
<gene>
    <name evidence="6" type="ORF">EHS89_05175</name>
</gene>
<dbReference type="InterPro" id="IPR000595">
    <property type="entry name" value="cNMP-bd_dom"/>
</dbReference>
<evidence type="ECO:0000259" key="4">
    <source>
        <dbReference type="PROSITE" id="PS50042"/>
    </source>
</evidence>
<comment type="caution">
    <text evidence="6">The sequence shown here is derived from an EMBL/GenBank/DDBJ whole genome shotgun (WGS) entry which is preliminary data.</text>
</comment>
<feature type="domain" description="HTH crp-type" evidence="5">
    <location>
        <begin position="153"/>
        <end position="222"/>
    </location>
</feature>
<dbReference type="PANTHER" id="PTHR24567:SF68">
    <property type="entry name" value="DNA-BINDING TRANSCRIPTIONAL DUAL REGULATOR CRP"/>
    <property type="match status" value="1"/>
</dbReference>
<evidence type="ECO:0000256" key="1">
    <source>
        <dbReference type="ARBA" id="ARBA00023015"/>
    </source>
</evidence>
<dbReference type="Pfam" id="PF00027">
    <property type="entry name" value="cNMP_binding"/>
    <property type="match status" value="1"/>
</dbReference>
<evidence type="ECO:0000256" key="2">
    <source>
        <dbReference type="ARBA" id="ARBA00023125"/>
    </source>
</evidence>
<name>A0A3P1SVA0_9GAMM</name>
<keyword evidence="1" id="KW-0805">Transcription regulation</keyword>
<dbReference type="PANTHER" id="PTHR24567">
    <property type="entry name" value="CRP FAMILY TRANSCRIPTIONAL REGULATORY PROTEIN"/>
    <property type="match status" value="1"/>
</dbReference>
<dbReference type="Pfam" id="PF13545">
    <property type="entry name" value="HTH_Crp_2"/>
    <property type="match status" value="1"/>
</dbReference>
<accession>A0A3P1SVA0</accession>
<proteinExistence type="predicted"/>
<dbReference type="EMBL" id="RQXV01000002">
    <property type="protein sequence ID" value="RRD00486.1"/>
    <property type="molecule type" value="Genomic_DNA"/>
</dbReference>
<dbReference type="Gene3D" id="1.10.10.10">
    <property type="entry name" value="Winged helix-like DNA-binding domain superfamily/Winged helix DNA-binding domain"/>
    <property type="match status" value="1"/>
</dbReference>
<feature type="domain" description="Cyclic nucleotide-binding" evidence="4">
    <location>
        <begin position="18"/>
        <end position="139"/>
    </location>
</feature>
<dbReference type="CDD" id="cd00038">
    <property type="entry name" value="CAP_ED"/>
    <property type="match status" value="1"/>
</dbReference>
<dbReference type="InterPro" id="IPR036390">
    <property type="entry name" value="WH_DNA-bd_sf"/>
</dbReference>
<dbReference type="AlphaFoldDB" id="A0A3P1SVA0"/>
<dbReference type="PROSITE" id="PS50042">
    <property type="entry name" value="CNMP_BINDING_3"/>
    <property type="match status" value="1"/>
</dbReference>
<organism evidence="6 7">
    <name type="scientific">Amphritea balenae</name>
    <dbReference type="NCBI Taxonomy" id="452629"/>
    <lineage>
        <taxon>Bacteria</taxon>
        <taxon>Pseudomonadati</taxon>
        <taxon>Pseudomonadota</taxon>
        <taxon>Gammaproteobacteria</taxon>
        <taxon>Oceanospirillales</taxon>
        <taxon>Oceanospirillaceae</taxon>
        <taxon>Amphritea</taxon>
    </lineage>
</organism>
<dbReference type="SMART" id="SM00100">
    <property type="entry name" value="cNMP"/>
    <property type="match status" value="1"/>
</dbReference>
<reference evidence="6 7" key="1">
    <citation type="submission" date="2018-11" db="EMBL/GenBank/DDBJ databases">
        <title>The draft genome sequence of Amphritea balenae JAMM 1525T.</title>
        <authorList>
            <person name="Fang Z."/>
            <person name="Zhang Y."/>
            <person name="Han X."/>
        </authorList>
    </citation>
    <scope>NUCLEOTIDE SEQUENCE [LARGE SCALE GENOMIC DNA]</scope>
    <source>
        <strain evidence="6 7">JAMM 1525</strain>
    </source>
</reference>
<evidence type="ECO:0000313" key="6">
    <source>
        <dbReference type="EMBL" id="RRD00486.1"/>
    </source>
</evidence>
<keyword evidence="7" id="KW-1185">Reference proteome</keyword>
<dbReference type="GO" id="GO:0003700">
    <property type="term" value="F:DNA-binding transcription factor activity"/>
    <property type="evidence" value="ECO:0007669"/>
    <property type="project" value="TreeGrafter"/>
</dbReference>
<dbReference type="InterPro" id="IPR012318">
    <property type="entry name" value="HTH_CRP"/>
</dbReference>
<dbReference type="Gene3D" id="2.60.120.10">
    <property type="entry name" value="Jelly Rolls"/>
    <property type="match status" value="1"/>
</dbReference>
<dbReference type="RefSeq" id="WP_124925067.1">
    <property type="nucleotide sequence ID" value="NZ_BMOH01000003.1"/>
</dbReference>
<dbReference type="InterPro" id="IPR018490">
    <property type="entry name" value="cNMP-bd_dom_sf"/>
</dbReference>
<dbReference type="InterPro" id="IPR050397">
    <property type="entry name" value="Env_Response_Regulators"/>
</dbReference>
<dbReference type="SUPFAM" id="SSF51206">
    <property type="entry name" value="cAMP-binding domain-like"/>
    <property type="match status" value="1"/>
</dbReference>
<protein>
    <submittedName>
        <fullName evidence="6">Crp/Fnr family transcriptional regulator</fullName>
    </submittedName>
</protein>
<dbReference type="InterPro" id="IPR014710">
    <property type="entry name" value="RmlC-like_jellyroll"/>
</dbReference>
<sequence length="227" mass="26137">MSQPVSESGYNLARNNLLFKSLDQERFDWLLGKARQESRIKGDALFSQGEVADRFYLVMSGRIKLYHLSQDGQEKVVEVISAGNTFAEAVMFMEQGRYPVYAEVLENSQLLVFRSKDYRSLLQDSSEMCFKLMSTMARRLHLRMSEIETLTIQNARHRVIRYLLTQLELVKPANVIELSMTKRLIASRLAMQPETFSRVIHDLKDQGILTIQGRNLEILDVKALKAC</sequence>
<dbReference type="Proteomes" id="UP000267535">
    <property type="component" value="Unassembled WGS sequence"/>
</dbReference>